<dbReference type="SUPFAM" id="SSF55424">
    <property type="entry name" value="FAD/NAD-linked reductases, dimerisation (C-terminal) domain"/>
    <property type="match status" value="1"/>
</dbReference>
<dbReference type="RefSeq" id="WP_267647833.1">
    <property type="nucleotide sequence ID" value="NZ_JANHGR010000002.1"/>
</dbReference>
<keyword evidence="10" id="KW-1185">Reference proteome</keyword>
<dbReference type="Gene3D" id="3.50.50.60">
    <property type="entry name" value="FAD/NAD(P)-binding domain"/>
    <property type="match status" value="2"/>
</dbReference>
<dbReference type="PRINTS" id="PR00411">
    <property type="entry name" value="PNDRDTASEI"/>
</dbReference>
<dbReference type="SUPFAM" id="SSF51905">
    <property type="entry name" value="FAD/NAD(P)-binding domain"/>
    <property type="match status" value="1"/>
</dbReference>
<accession>A0ABD6BT33</accession>
<proteinExistence type="inferred from homology"/>
<dbReference type="Pfam" id="PF07992">
    <property type="entry name" value="Pyr_redox_2"/>
    <property type="match status" value="1"/>
</dbReference>
<evidence type="ECO:0000256" key="6">
    <source>
        <dbReference type="ARBA" id="ARBA00023284"/>
    </source>
</evidence>
<dbReference type="EMBL" id="JBHUCZ010000010">
    <property type="protein sequence ID" value="MFD1568177.1"/>
    <property type="molecule type" value="Genomic_DNA"/>
</dbReference>
<dbReference type="InterPro" id="IPR004099">
    <property type="entry name" value="Pyr_nucl-diS_OxRdtase_dimer"/>
</dbReference>
<dbReference type="GO" id="GO:0016491">
    <property type="term" value="F:oxidoreductase activity"/>
    <property type="evidence" value="ECO:0007669"/>
    <property type="project" value="UniProtKB-KW"/>
</dbReference>
<feature type="domain" description="FAD/NAD(P)-binding" evidence="8">
    <location>
        <begin position="5"/>
        <end position="308"/>
    </location>
</feature>
<keyword evidence="5" id="KW-0560">Oxidoreductase</keyword>
<keyword evidence="4" id="KW-0274">FAD</keyword>
<gene>
    <name evidence="9" type="ORF">ACFSAU_11805</name>
</gene>
<evidence type="ECO:0000313" key="9">
    <source>
        <dbReference type="EMBL" id="MFD1568177.1"/>
    </source>
</evidence>
<name>A0ABD6BT33_9EURY</name>
<sequence>MSDPFVVVGGDAAGLSAASKCKREAPDREVIVFEKGRWISFAHCGMPYYVKGEVESLGDLLSLSPGDVADRGIDLRRSHEVVAVDADAGTVTVESDGERVEQPYGDLLVATGAHAIDDSVDGADRDGVFTIHSMDAAAALRAFLTPPGEEPDDFGDLPVDHERVAAYADREPPASAAIVGGGYVGVEMAEALGARGLDVHLFQRSEFPLPTFGEAVGEHVAETLRDHGVTLHLNSEVERLDGGDSVEAVVTDSERVPVDAAVVGVGVEPNTELLDGSGVELGASGAVAVDEYGRTNREGVYAAGDCAEDRHAVTGDPDWVPLGLTANRAGRAIGRTVAGTPTPVGDIAGTAVVKAFEAECGRTGIIDHERAREAGFDPVSETITAGSRSGYYPGGADTTVTLTADRGTGRLLGGAIVGEDRAAIRIDTLATALEGDATVAELERLDLAYAPPFSPVWDPVLVAAKVLNGSIEG</sequence>
<evidence type="ECO:0000256" key="3">
    <source>
        <dbReference type="ARBA" id="ARBA00022630"/>
    </source>
</evidence>
<organism evidence="9 10">
    <name type="scientific">Halolamina litorea</name>
    <dbReference type="NCBI Taxonomy" id="1515593"/>
    <lineage>
        <taxon>Archaea</taxon>
        <taxon>Methanobacteriati</taxon>
        <taxon>Methanobacteriota</taxon>
        <taxon>Stenosarchaea group</taxon>
        <taxon>Halobacteria</taxon>
        <taxon>Halobacteriales</taxon>
        <taxon>Haloferacaceae</taxon>
    </lineage>
</organism>
<evidence type="ECO:0000259" key="7">
    <source>
        <dbReference type="Pfam" id="PF02852"/>
    </source>
</evidence>
<dbReference type="InterPro" id="IPR050260">
    <property type="entry name" value="FAD-bd_OxRdtase"/>
</dbReference>
<dbReference type="PRINTS" id="PR00368">
    <property type="entry name" value="FADPNR"/>
</dbReference>
<dbReference type="Proteomes" id="UP001597139">
    <property type="component" value="Unassembled WGS sequence"/>
</dbReference>
<evidence type="ECO:0000256" key="1">
    <source>
        <dbReference type="ARBA" id="ARBA00001974"/>
    </source>
</evidence>
<reference evidence="9 10" key="1">
    <citation type="journal article" date="2019" name="Int. J. Syst. Evol. Microbiol.">
        <title>The Global Catalogue of Microorganisms (GCM) 10K type strain sequencing project: providing services to taxonomists for standard genome sequencing and annotation.</title>
        <authorList>
            <consortium name="The Broad Institute Genomics Platform"/>
            <consortium name="The Broad Institute Genome Sequencing Center for Infectious Disease"/>
            <person name="Wu L."/>
            <person name="Ma J."/>
        </authorList>
    </citation>
    <scope>NUCLEOTIDE SEQUENCE [LARGE SCALE GENOMIC DNA]</scope>
    <source>
        <strain evidence="9 10">CGMCC 1.12859</strain>
    </source>
</reference>
<comment type="similarity">
    <text evidence="2">Belongs to the class-III pyridine nucleotide-disulfide oxidoreductase family.</text>
</comment>
<evidence type="ECO:0000256" key="2">
    <source>
        <dbReference type="ARBA" id="ARBA00009130"/>
    </source>
</evidence>
<evidence type="ECO:0000313" key="10">
    <source>
        <dbReference type="Proteomes" id="UP001597139"/>
    </source>
</evidence>
<feature type="domain" description="Pyridine nucleotide-disulphide oxidoreductase dimerisation" evidence="7">
    <location>
        <begin position="353"/>
        <end position="455"/>
    </location>
</feature>
<dbReference type="PANTHER" id="PTHR43429:SF1">
    <property type="entry name" value="NAD(P)H SULFUR OXIDOREDUCTASE (COA-DEPENDENT)"/>
    <property type="match status" value="1"/>
</dbReference>
<dbReference type="InterPro" id="IPR036188">
    <property type="entry name" value="FAD/NAD-bd_sf"/>
</dbReference>
<keyword evidence="6" id="KW-0676">Redox-active center</keyword>
<evidence type="ECO:0000256" key="5">
    <source>
        <dbReference type="ARBA" id="ARBA00023002"/>
    </source>
</evidence>
<comment type="cofactor">
    <cofactor evidence="1">
        <name>FAD</name>
        <dbReference type="ChEBI" id="CHEBI:57692"/>
    </cofactor>
</comment>
<dbReference type="AlphaFoldDB" id="A0ABD6BT33"/>
<dbReference type="PANTHER" id="PTHR43429">
    <property type="entry name" value="PYRIDINE NUCLEOTIDE-DISULFIDE OXIDOREDUCTASE DOMAIN-CONTAINING"/>
    <property type="match status" value="1"/>
</dbReference>
<comment type="caution">
    <text evidence="9">The sequence shown here is derived from an EMBL/GenBank/DDBJ whole genome shotgun (WGS) entry which is preliminary data.</text>
</comment>
<dbReference type="InterPro" id="IPR023753">
    <property type="entry name" value="FAD/NAD-binding_dom"/>
</dbReference>
<keyword evidence="3" id="KW-0285">Flavoprotein</keyword>
<dbReference type="Pfam" id="PF02852">
    <property type="entry name" value="Pyr_redox_dim"/>
    <property type="match status" value="1"/>
</dbReference>
<evidence type="ECO:0000256" key="4">
    <source>
        <dbReference type="ARBA" id="ARBA00022827"/>
    </source>
</evidence>
<dbReference type="InterPro" id="IPR016156">
    <property type="entry name" value="FAD/NAD-linked_Rdtase_dimer_sf"/>
</dbReference>
<protein>
    <submittedName>
        <fullName evidence="9">FAD-dependent oxidoreductase</fullName>
    </submittedName>
</protein>
<evidence type="ECO:0000259" key="8">
    <source>
        <dbReference type="Pfam" id="PF07992"/>
    </source>
</evidence>